<feature type="compositionally biased region" description="Polar residues" evidence="1">
    <location>
        <begin position="56"/>
        <end position="71"/>
    </location>
</feature>
<dbReference type="SUPFAM" id="SSF118310">
    <property type="entry name" value="AN1-like Zinc finger"/>
    <property type="match status" value="1"/>
</dbReference>
<dbReference type="InterPro" id="IPR050652">
    <property type="entry name" value="AN1_A20_ZnFinger"/>
</dbReference>
<organism evidence="2 3">
    <name type="scientific">Olpidium bornovanus</name>
    <dbReference type="NCBI Taxonomy" id="278681"/>
    <lineage>
        <taxon>Eukaryota</taxon>
        <taxon>Fungi</taxon>
        <taxon>Fungi incertae sedis</taxon>
        <taxon>Olpidiomycota</taxon>
        <taxon>Olpidiomycotina</taxon>
        <taxon>Olpidiomycetes</taxon>
        <taxon>Olpidiales</taxon>
        <taxon>Olpidiaceae</taxon>
        <taxon>Olpidium</taxon>
    </lineage>
</organism>
<comment type="caution">
    <text evidence="2">The sequence shown here is derived from an EMBL/GenBank/DDBJ whole genome shotgun (WGS) entry which is preliminary data.</text>
</comment>
<dbReference type="InterPro" id="IPR035896">
    <property type="entry name" value="AN1-like_Znf"/>
</dbReference>
<dbReference type="OrthoDB" id="428577at2759"/>
<gene>
    <name evidence="2" type="ORF">BJ554DRAFT_2069</name>
</gene>
<sequence length="217" mass="23929">MSPQIPTPPQPLDSSAPQSAAGAAAAVNSPAGDTCARQAASSHLQPIDVLKRDSAGTPTSDTGSDAGVSSSREQKFKNRCFKCKTKETKKESLRPPAVSGVLIRNISFVCTRSARRKRKPFKQTRPTQFLRLRTSTSYLSSPAYRLFLLRSPARRQIPLALQITNKCRCEYIFCNSHKHPDEHSCDFDHKSEGKAILAMNSPKLDDNRGGRSFNRLV</sequence>
<protein>
    <recommendedName>
        <fullName evidence="4">AN1-type domain-containing protein</fullName>
    </recommendedName>
</protein>
<feature type="region of interest" description="Disordered" evidence="1">
    <location>
        <begin position="1"/>
        <end position="71"/>
    </location>
</feature>
<dbReference type="Gene3D" id="4.10.1110.10">
    <property type="entry name" value="AN1-like Zinc finger"/>
    <property type="match status" value="1"/>
</dbReference>
<accession>A0A8H8DGL4</accession>
<dbReference type="PANTHER" id="PTHR10634:SF67">
    <property type="entry name" value="AN1-TYPE ZINC FINGER PROTEIN 3"/>
    <property type="match status" value="1"/>
</dbReference>
<evidence type="ECO:0008006" key="4">
    <source>
        <dbReference type="Google" id="ProtNLM"/>
    </source>
</evidence>
<name>A0A8H8DGL4_9FUNG</name>
<evidence type="ECO:0000313" key="3">
    <source>
        <dbReference type="Proteomes" id="UP000673691"/>
    </source>
</evidence>
<evidence type="ECO:0000313" key="2">
    <source>
        <dbReference type="EMBL" id="KAG5457824.1"/>
    </source>
</evidence>
<feature type="compositionally biased region" description="Low complexity" evidence="1">
    <location>
        <begin position="14"/>
        <end position="32"/>
    </location>
</feature>
<dbReference type="PANTHER" id="PTHR10634">
    <property type="entry name" value="AN1-TYPE ZINC FINGER PROTEIN"/>
    <property type="match status" value="1"/>
</dbReference>
<reference evidence="2 3" key="1">
    <citation type="journal article" name="Sci. Rep.">
        <title>Genome-scale phylogenetic analyses confirm Olpidium as the closest living zoosporic fungus to the non-flagellated, terrestrial fungi.</title>
        <authorList>
            <person name="Chang Y."/>
            <person name="Rochon D."/>
            <person name="Sekimoto S."/>
            <person name="Wang Y."/>
            <person name="Chovatia M."/>
            <person name="Sandor L."/>
            <person name="Salamov A."/>
            <person name="Grigoriev I.V."/>
            <person name="Stajich J.E."/>
            <person name="Spatafora J.W."/>
        </authorList>
    </citation>
    <scope>NUCLEOTIDE SEQUENCE [LARGE SCALE GENOMIC DNA]</scope>
    <source>
        <strain evidence="2">S191</strain>
    </source>
</reference>
<dbReference type="Proteomes" id="UP000673691">
    <property type="component" value="Unassembled WGS sequence"/>
</dbReference>
<evidence type="ECO:0000256" key="1">
    <source>
        <dbReference type="SAM" id="MobiDB-lite"/>
    </source>
</evidence>
<feature type="compositionally biased region" description="Pro residues" evidence="1">
    <location>
        <begin position="1"/>
        <end position="11"/>
    </location>
</feature>
<dbReference type="AlphaFoldDB" id="A0A8H8DGL4"/>
<proteinExistence type="predicted"/>
<dbReference type="EMBL" id="JAEFCI010009408">
    <property type="protein sequence ID" value="KAG5457824.1"/>
    <property type="molecule type" value="Genomic_DNA"/>
</dbReference>
<keyword evidence="3" id="KW-1185">Reference proteome</keyword>